<reference evidence="1" key="1">
    <citation type="journal article" date="2014" name="PLoS ONE">
        <title>Transcriptome-Based Identification of ABC Transporters in the Western Tarnished Plant Bug Lygus hesperus.</title>
        <authorList>
            <person name="Hull J.J."/>
            <person name="Chaney K."/>
            <person name="Geib S.M."/>
            <person name="Fabrick J.A."/>
            <person name="Brent C.S."/>
            <person name="Walsh D."/>
            <person name="Lavine L.C."/>
        </authorList>
    </citation>
    <scope>NUCLEOTIDE SEQUENCE</scope>
</reference>
<evidence type="ECO:0000313" key="1">
    <source>
        <dbReference type="EMBL" id="JAG14025.1"/>
    </source>
</evidence>
<organism evidence="1">
    <name type="scientific">Lygus hesperus</name>
    <name type="common">Western plant bug</name>
    <dbReference type="NCBI Taxonomy" id="30085"/>
    <lineage>
        <taxon>Eukaryota</taxon>
        <taxon>Metazoa</taxon>
        <taxon>Ecdysozoa</taxon>
        <taxon>Arthropoda</taxon>
        <taxon>Hexapoda</taxon>
        <taxon>Insecta</taxon>
        <taxon>Pterygota</taxon>
        <taxon>Neoptera</taxon>
        <taxon>Paraneoptera</taxon>
        <taxon>Hemiptera</taxon>
        <taxon>Heteroptera</taxon>
        <taxon>Panheteroptera</taxon>
        <taxon>Cimicomorpha</taxon>
        <taxon>Miridae</taxon>
        <taxon>Mirini</taxon>
        <taxon>Lygus</taxon>
    </lineage>
</organism>
<accession>A0A0A9XAA0</accession>
<reference evidence="1" key="2">
    <citation type="submission" date="2014-07" db="EMBL/GenBank/DDBJ databases">
        <authorList>
            <person name="Hull J."/>
        </authorList>
    </citation>
    <scope>NUCLEOTIDE SEQUENCE</scope>
</reference>
<dbReference type="AlphaFoldDB" id="A0A0A9XAA0"/>
<proteinExistence type="predicted"/>
<sequence>LGTWKAPGSEVVNQIDHVIIDKRHASSIIDVRARRGPNCDTDHFLVQAIVRYRIANVRKAKSANRPKWDVCRLKNEKVQKEFQRVVASELERHEQGTEFRPEDVESRWGAVKESLTHAAKEVLGERKTDKREAFDGECEMALALKNEARKKMIQRETRSNRQAYVELRNKAKSILRRKQRQLTNRRLEETEL</sequence>
<protein>
    <submittedName>
        <fullName evidence="1">Craniofacial development protein 2</fullName>
    </submittedName>
</protein>
<dbReference type="EMBL" id="GBHO01029579">
    <property type="protein sequence ID" value="JAG14025.1"/>
    <property type="molecule type" value="Transcribed_RNA"/>
</dbReference>
<feature type="non-terminal residue" evidence="1">
    <location>
        <position position="1"/>
    </location>
</feature>
<gene>
    <name evidence="1" type="primary">CFDP2_39</name>
    <name evidence="1" type="ORF">CM83_2374</name>
</gene>
<name>A0A0A9XAA0_LYGHE</name>
<feature type="non-terminal residue" evidence="1">
    <location>
        <position position="192"/>
    </location>
</feature>